<sequence length="102" mass="11192">MSSDLDVVFNNPKFDEGSSFGGYKSKTDPFSADGSWPWSKIFFVGLMVLCIIGIILAVLFIIFSKKFNKNIRTTTTSTIVGAKEAGFKDISSNPTYKPVPNV</sequence>
<dbReference type="Proteomes" id="UP000663870">
    <property type="component" value="Unassembled WGS sequence"/>
</dbReference>
<dbReference type="AlphaFoldDB" id="A0A815WQZ4"/>
<dbReference type="EMBL" id="CAJNOL010003117">
    <property type="protein sequence ID" value="CAF1547399.1"/>
    <property type="molecule type" value="Genomic_DNA"/>
</dbReference>
<feature type="transmembrane region" description="Helical" evidence="1">
    <location>
        <begin position="41"/>
        <end position="63"/>
    </location>
</feature>
<evidence type="ECO:0000256" key="1">
    <source>
        <dbReference type="SAM" id="Phobius"/>
    </source>
</evidence>
<comment type="caution">
    <text evidence="5">The sequence shown here is derived from an EMBL/GenBank/DDBJ whole genome shotgun (WGS) entry which is preliminary data.</text>
</comment>
<keyword evidence="1" id="KW-0472">Membrane</keyword>
<evidence type="ECO:0000313" key="5">
    <source>
        <dbReference type="EMBL" id="CAF1547399.1"/>
    </source>
</evidence>
<gene>
    <name evidence="7" type="ORF">FNK824_LOCUS15721</name>
    <name evidence="5" type="ORF">JXQ802_LOCUS43375</name>
    <name evidence="6" type="ORF">OTI717_LOCUS18872</name>
    <name evidence="2" type="ORF">PYM288_LOCUS28209</name>
    <name evidence="3" type="ORF">RFH988_LOCUS29618</name>
    <name evidence="4" type="ORF">SEV965_LOCUS28914</name>
</gene>
<keyword evidence="1" id="KW-1133">Transmembrane helix</keyword>
<evidence type="ECO:0000313" key="6">
    <source>
        <dbReference type="EMBL" id="CAF3811870.1"/>
    </source>
</evidence>
<dbReference type="Proteomes" id="UP000663874">
    <property type="component" value="Unassembled WGS sequence"/>
</dbReference>
<evidence type="ECO:0000313" key="7">
    <source>
        <dbReference type="EMBL" id="CAF3813599.1"/>
    </source>
</evidence>
<reference evidence="5" key="1">
    <citation type="submission" date="2021-02" db="EMBL/GenBank/DDBJ databases">
        <authorList>
            <person name="Nowell W R."/>
        </authorList>
    </citation>
    <scope>NUCLEOTIDE SEQUENCE</scope>
</reference>
<dbReference type="Proteomes" id="UP000663889">
    <property type="component" value="Unassembled WGS sequence"/>
</dbReference>
<keyword evidence="8" id="KW-1185">Reference proteome</keyword>
<protein>
    <submittedName>
        <fullName evidence="5">Uncharacterized protein</fullName>
    </submittedName>
</protein>
<keyword evidence="1" id="KW-0812">Transmembrane</keyword>
<dbReference type="EMBL" id="CAJNOU010002826">
    <property type="protein sequence ID" value="CAF1351978.1"/>
    <property type="molecule type" value="Genomic_DNA"/>
</dbReference>
<evidence type="ECO:0000313" key="4">
    <source>
        <dbReference type="EMBL" id="CAF1351978.1"/>
    </source>
</evidence>
<proteinExistence type="predicted"/>
<dbReference type="EMBL" id="CAJNOH010002027">
    <property type="protein sequence ID" value="CAF1267627.1"/>
    <property type="molecule type" value="Genomic_DNA"/>
</dbReference>
<dbReference type="Proteomes" id="UP000663823">
    <property type="component" value="Unassembled WGS sequence"/>
</dbReference>
<dbReference type="EMBL" id="CAJOAX010002675">
    <property type="protein sequence ID" value="CAF3811870.1"/>
    <property type="molecule type" value="Genomic_DNA"/>
</dbReference>
<evidence type="ECO:0000313" key="3">
    <source>
        <dbReference type="EMBL" id="CAF1298987.1"/>
    </source>
</evidence>
<dbReference type="Proteomes" id="UP000663882">
    <property type="component" value="Unassembled WGS sequence"/>
</dbReference>
<name>A0A815WQZ4_9BILA</name>
<dbReference type="EMBL" id="CAJOBE010002307">
    <property type="protein sequence ID" value="CAF3813599.1"/>
    <property type="molecule type" value="Genomic_DNA"/>
</dbReference>
<dbReference type="EMBL" id="CAJNOO010002817">
    <property type="protein sequence ID" value="CAF1298987.1"/>
    <property type="molecule type" value="Genomic_DNA"/>
</dbReference>
<evidence type="ECO:0000313" key="2">
    <source>
        <dbReference type="EMBL" id="CAF1267627.1"/>
    </source>
</evidence>
<evidence type="ECO:0000313" key="8">
    <source>
        <dbReference type="Proteomes" id="UP000663870"/>
    </source>
</evidence>
<organism evidence="5 8">
    <name type="scientific">Rotaria sordida</name>
    <dbReference type="NCBI Taxonomy" id="392033"/>
    <lineage>
        <taxon>Eukaryota</taxon>
        <taxon>Metazoa</taxon>
        <taxon>Spiralia</taxon>
        <taxon>Gnathifera</taxon>
        <taxon>Rotifera</taxon>
        <taxon>Eurotatoria</taxon>
        <taxon>Bdelloidea</taxon>
        <taxon>Philodinida</taxon>
        <taxon>Philodinidae</taxon>
        <taxon>Rotaria</taxon>
    </lineage>
</organism>
<dbReference type="Proteomes" id="UP000663854">
    <property type="component" value="Unassembled WGS sequence"/>
</dbReference>
<accession>A0A815WQZ4</accession>